<comment type="subcellular location">
    <subcellularLocation>
        <location evidence="7">Cell membrane</location>
        <topology evidence="7">Peripheral membrane protein</topology>
    </subcellularLocation>
</comment>
<keyword evidence="2 7" id="KW-1003">Cell membrane</keyword>
<feature type="site" description="Interaction with DNA" evidence="7">
    <location>
        <position position="43"/>
    </location>
</feature>
<keyword evidence="3 7" id="KW-0799">Topoisomerase</keyword>
<dbReference type="HAMAP" id="MF_00937">
    <property type="entry name" value="ParC_type2"/>
    <property type="match status" value="1"/>
</dbReference>
<dbReference type="FunFam" id="3.90.199.10:FF:000001">
    <property type="entry name" value="DNA gyrase subunit A"/>
    <property type="match status" value="1"/>
</dbReference>
<dbReference type="Proteomes" id="UP000243605">
    <property type="component" value="Unassembled WGS sequence"/>
</dbReference>
<dbReference type="EC" id="5.6.2.2" evidence="7"/>
<keyword evidence="6 7" id="KW-0413">Isomerase</keyword>
<dbReference type="GO" id="GO:0034335">
    <property type="term" value="F:DNA negative supercoiling activity"/>
    <property type="evidence" value="ECO:0007669"/>
    <property type="project" value="UniProtKB-ARBA"/>
</dbReference>
<dbReference type="InterPro" id="IPR002205">
    <property type="entry name" value="Topo_IIA_dom_A"/>
</dbReference>
<comment type="function">
    <text evidence="7">Topoisomerase IV is essential for chromosome segregation. It relaxes supercoiled DNA. Performs the decatenation events required during the replication of a circular DNA molecule.</text>
</comment>
<keyword evidence="4 7" id="KW-0238">DNA-binding</keyword>
<keyword evidence="9" id="KW-0175">Coiled coil</keyword>
<dbReference type="SMART" id="SM00434">
    <property type="entry name" value="TOP4c"/>
    <property type="match status" value="1"/>
</dbReference>
<dbReference type="GO" id="GO:0006265">
    <property type="term" value="P:DNA topological change"/>
    <property type="evidence" value="ECO:0007669"/>
    <property type="project" value="UniProtKB-UniRule"/>
</dbReference>
<feature type="domain" description="Topo IIA-type catalytic" evidence="10">
    <location>
        <begin position="35"/>
        <end position="499"/>
    </location>
</feature>
<evidence type="ECO:0000256" key="5">
    <source>
        <dbReference type="ARBA" id="ARBA00023136"/>
    </source>
</evidence>
<dbReference type="PANTHER" id="PTHR43493">
    <property type="entry name" value="DNA GYRASE/TOPOISOMERASE SUBUNIT A"/>
    <property type="match status" value="1"/>
</dbReference>
<dbReference type="InterPro" id="IPR050220">
    <property type="entry name" value="Type_II_DNA_Topoisomerases"/>
</dbReference>
<dbReference type="AlphaFoldDB" id="A0A662Z249"/>
<dbReference type="InterPro" id="IPR013757">
    <property type="entry name" value="Topo_IIA_A_a_sf"/>
</dbReference>
<evidence type="ECO:0000313" key="11">
    <source>
        <dbReference type="EMBL" id="SEV82746.1"/>
    </source>
</evidence>
<dbReference type="NCBIfam" id="NF004044">
    <property type="entry name" value="PRK05561.1"/>
    <property type="match status" value="1"/>
</dbReference>
<comment type="similarity">
    <text evidence="7">Belongs to the type II topoisomerase GyrA/ParC subunit family. ParC type 2 subfamily.</text>
</comment>
<organism evidence="11 12">
    <name type="scientific">Aliicoccus persicus</name>
    <dbReference type="NCBI Taxonomy" id="930138"/>
    <lineage>
        <taxon>Bacteria</taxon>
        <taxon>Bacillati</taxon>
        <taxon>Bacillota</taxon>
        <taxon>Bacilli</taxon>
        <taxon>Bacillales</taxon>
        <taxon>Staphylococcaceae</taxon>
        <taxon>Aliicoccus</taxon>
    </lineage>
</organism>
<evidence type="ECO:0000256" key="4">
    <source>
        <dbReference type="ARBA" id="ARBA00023125"/>
    </source>
</evidence>
<dbReference type="GO" id="GO:0005524">
    <property type="term" value="F:ATP binding"/>
    <property type="evidence" value="ECO:0007669"/>
    <property type="project" value="InterPro"/>
</dbReference>
<dbReference type="GO" id="GO:0005694">
    <property type="term" value="C:chromosome"/>
    <property type="evidence" value="ECO:0007669"/>
    <property type="project" value="InterPro"/>
</dbReference>
<evidence type="ECO:0000256" key="6">
    <source>
        <dbReference type="ARBA" id="ARBA00023235"/>
    </source>
</evidence>
<dbReference type="EMBL" id="FOIT01000001">
    <property type="protein sequence ID" value="SEV82746.1"/>
    <property type="molecule type" value="Genomic_DNA"/>
</dbReference>
<feature type="site" description="Interaction with DNA" evidence="7">
    <location>
        <position position="79"/>
    </location>
</feature>
<dbReference type="GO" id="GO:0009330">
    <property type="term" value="C:DNA topoisomerase type II (double strand cut, ATP-hydrolyzing) complex"/>
    <property type="evidence" value="ECO:0007669"/>
    <property type="project" value="TreeGrafter"/>
</dbReference>
<sequence length="810" mass="91983">MVKSLSEIIQNLKLEDVLGERFGRYSKYVIQDRAIPDVRDGLKPVQRRILYSMYREGNTFEKQFRKSARTAGDVIGKYHPHGDSSVYDAMVRLSQEWKMRQELIMMHGNKGSVDGDPPAAMRYTEAKLAEISNELLKDINKDTVQFVNNYDDTEVEPTVLPARFPNLLVNGSTGISAGYATDIPPHHLSEIIDATLKIIDKPSVTVDELMNIVPGPDFPTGGIIQGKKGIKQAYETGRGKIIIRSKIRTEDVRGGKTHIIIEEIPFDVNKAMLVKRMDEVRADRRVEGIIEVRDESDRQGLRIVIETRKDAQVEGIINYLLKKTDLQVNYHFNMVAISDRAPKQLGIIEILKSYIEHQKDVVTRRSRYDLNAAEKRMHIIQGLMKVLSILDEVIRVIRESDNKKHAKENLIEAFDFTEQQAEAIVMLQLYRLTNTDIVELENESSELEYTINQLKEVLSDEKELLKVIKTELRQVRKKYDNPRRSVIEEQIEAIELDKEVIVPKEETMITVTNEGYVKRTSLRSYNASVPGELGKKDSDYVLYKAESHTLAQLLLFTNKGKYMIIPVHELPEIRWKDGGQHISMNFQLDSDERVIQARAIESFDEELSVFMATRGGSIKHTKLKDLEAVRIRRPIVAMKVKPEDEIVSIEITSSMDEDIVFVTAKGMTLRFNLSQVGPTGLRGQGIKSMNVKPDDNIVGAHIVQEPNALITVTQRGAVKKTALDTIEAANRAQVGTMLYKEIKMKPHRVIKSFMVPGDAIIELKSENEHESVELKPVRPTAKYMNGSFMVDEASFGVVIDAYQDVLKDPS</sequence>
<feature type="coiled-coil region" evidence="9">
    <location>
        <begin position="437"/>
        <end position="478"/>
    </location>
</feature>
<dbReference type="Pfam" id="PF03989">
    <property type="entry name" value="DNA_gyraseA_C"/>
    <property type="match status" value="5"/>
</dbReference>
<dbReference type="SUPFAM" id="SSF101904">
    <property type="entry name" value="GyrA/ParC C-terminal domain-like"/>
    <property type="match status" value="1"/>
</dbReference>
<evidence type="ECO:0000256" key="2">
    <source>
        <dbReference type="ARBA" id="ARBA00022475"/>
    </source>
</evidence>
<dbReference type="InterPro" id="IPR006691">
    <property type="entry name" value="GyrA/parC_rep"/>
</dbReference>
<evidence type="ECO:0000256" key="8">
    <source>
        <dbReference type="PROSITE-ProRule" id="PRU01384"/>
    </source>
</evidence>
<dbReference type="PANTHER" id="PTHR43493:SF9">
    <property type="entry name" value="DNA TOPOISOMERASE 4 SUBUNIT A"/>
    <property type="match status" value="1"/>
</dbReference>
<feature type="active site" description="O-(5'-phospho-DNA)-tyrosine intermediate" evidence="7 8">
    <location>
        <position position="123"/>
    </location>
</feature>
<keyword evidence="5 7" id="KW-0472">Membrane</keyword>
<dbReference type="FunFam" id="3.30.1360.40:FF:000002">
    <property type="entry name" value="DNA gyrase subunit A"/>
    <property type="match status" value="1"/>
</dbReference>
<evidence type="ECO:0000256" key="9">
    <source>
        <dbReference type="SAM" id="Coils"/>
    </source>
</evidence>
<evidence type="ECO:0000256" key="3">
    <source>
        <dbReference type="ARBA" id="ARBA00023029"/>
    </source>
</evidence>
<feature type="site" description="Transition state stabilizer" evidence="7">
    <location>
        <position position="122"/>
    </location>
</feature>
<dbReference type="CDD" id="cd00187">
    <property type="entry name" value="TOP4c"/>
    <property type="match status" value="1"/>
</dbReference>
<dbReference type="InterPro" id="IPR035516">
    <property type="entry name" value="Gyrase/topoIV_suA_C"/>
</dbReference>
<dbReference type="SUPFAM" id="SSF56719">
    <property type="entry name" value="Type II DNA topoisomerase"/>
    <property type="match status" value="1"/>
</dbReference>
<dbReference type="NCBIfam" id="TIGR01061">
    <property type="entry name" value="parC_Gpos"/>
    <property type="match status" value="1"/>
</dbReference>
<proteinExistence type="inferred from homology"/>
<keyword evidence="12" id="KW-1185">Reference proteome</keyword>
<dbReference type="FunFam" id="1.10.268.10:FF:000001">
    <property type="entry name" value="DNA gyrase subunit A"/>
    <property type="match status" value="1"/>
</dbReference>
<dbReference type="Pfam" id="PF00521">
    <property type="entry name" value="DNA_topoisoIV"/>
    <property type="match status" value="1"/>
</dbReference>
<dbReference type="Gene3D" id="3.90.199.10">
    <property type="entry name" value="Topoisomerase II, domain 5"/>
    <property type="match status" value="1"/>
</dbReference>
<evidence type="ECO:0000259" key="10">
    <source>
        <dbReference type="PROSITE" id="PS52040"/>
    </source>
</evidence>
<protein>
    <recommendedName>
        <fullName evidence="7">DNA topoisomerase 4 subunit A</fullName>
        <ecNumber evidence="7">5.6.2.2</ecNumber>
    </recommendedName>
    <alternativeName>
        <fullName evidence="7">Topoisomerase IV subunit A</fullName>
    </alternativeName>
</protein>
<dbReference type="GO" id="GO:0003677">
    <property type="term" value="F:DNA binding"/>
    <property type="evidence" value="ECO:0007669"/>
    <property type="project" value="UniProtKB-UniRule"/>
</dbReference>
<dbReference type="GO" id="GO:0007059">
    <property type="term" value="P:chromosome segregation"/>
    <property type="evidence" value="ECO:0007669"/>
    <property type="project" value="UniProtKB-UniRule"/>
</dbReference>
<evidence type="ECO:0000256" key="7">
    <source>
        <dbReference type="HAMAP-Rule" id="MF_00937"/>
    </source>
</evidence>
<name>A0A662Z249_9STAP</name>
<evidence type="ECO:0000313" key="12">
    <source>
        <dbReference type="Proteomes" id="UP000243605"/>
    </source>
</evidence>
<evidence type="ECO:0000256" key="1">
    <source>
        <dbReference type="ARBA" id="ARBA00000185"/>
    </source>
</evidence>
<accession>A0A662Z249</accession>
<dbReference type="Gene3D" id="2.120.10.90">
    <property type="entry name" value="DNA gyrase/topoisomerase IV, subunit A, C-terminal"/>
    <property type="match status" value="1"/>
</dbReference>
<dbReference type="GO" id="GO:0019897">
    <property type="term" value="C:extrinsic component of plasma membrane"/>
    <property type="evidence" value="ECO:0007669"/>
    <property type="project" value="UniProtKB-UniRule"/>
</dbReference>
<dbReference type="InterPro" id="IPR005741">
    <property type="entry name" value="TopoIV_A_Gpos"/>
</dbReference>
<dbReference type="PROSITE" id="PS52040">
    <property type="entry name" value="TOPO_IIA"/>
    <property type="match status" value="1"/>
</dbReference>
<dbReference type="Gene3D" id="3.30.1360.40">
    <property type="match status" value="1"/>
</dbReference>
<feature type="site" description="Interaction with DNA" evidence="7">
    <location>
        <position position="81"/>
    </location>
</feature>
<dbReference type="InterPro" id="IPR013760">
    <property type="entry name" value="Topo_IIA-like_dom_sf"/>
</dbReference>
<comment type="catalytic activity">
    <reaction evidence="1 7 8">
        <text>ATP-dependent breakage, passage and rejoining of double-stranded DNA.</text>
        <dbReference type="EC" id="5.6.2.2"/>
    </reaction>
</comment>
<feature type="site" description="Interaction with DNA" evidence="7">
    <location>
        <position position="92"/>
    </location>
</feature>
<reference evidence="11 12" key="1">
    <citation type="submission" date="2016-10" db="EMBL/GenBank/DDBJ databases">
        <authorList>
            <person name="Varghese N."/>
            <person name="Submissions S."/>
        </authorList>
    </citation>
    <scope>NUCLEOTIDE SEQUENCE [LARGE SCALE GENOMIC DNA]</scope>
    <source>
        <strain evidence="11 12">IBRC-M10081</strain>
    </source>
</reference>
<gene>
    <name evidence="7" type="primary">parC</name>
    <name evidence="11" type="ORF">SAMN05192557_0280</name>
</gene>
<feature type="site" description="Interaction with DNA" evidence="7">
    <location>
        <position position="98"/>
    </location>
</feature>
<dbReference type="InterPro" id="IPR013758">
    <property type="entry name" value="Topo_IIA_A/C_ab"/>
</dbReference>
<comment type="subunit">
    <text evidence="7">Heterotetramer composed of ParC and ParE.</text>
</comment>
<dbReference type="Gene3D" id="1.10.268.10">
    <property type="entry name" value="Topoisomerase, domain 3"/>
    <property type="match status" value="1"/>
</dbReference>
<dbReference type="GO" id="GO:0005737">
    <property type="term" value="C:cytoplasm"/>
    <property type="evidence" value="ECO:0007669"/>
    <property type="project" value="TreeGrafter"/>
</dbReference>